<dbReference type="EMBL" id="QYSE01000003">
    <property type="protein sequence ID" value="RJF34362.1"/>
    <property type="molecule type" value="Genomic_DNA"/>
</dbReference>
<dbReference type="CDD" id="cd17278">
    <property type="entry name" value="RMtype1_S_LdeBORF1052P-TRD2-CR2"/>
    <property type="match status" value="1"/>
</dbReference>
<dbReference type="GO" id="GO:0009307">
    <property type="term" value="P:DNA restriction-modification system"/>
    <property type="evidence" value="ECO:0007669"/>
    <property type="project" value="UniProtKB-KW"/>
</dbReference>
<dbReference type="Gene3D" id="3.90.220.20">
    <property type="entry name" value="DNA methylase specificity domains"/>
    <property type="match status" value="2"/>
</dbReference>
<comment type="caution">
    <text evidence="5">The sequence shown here is derived from an EMBL/GenBank/DDBJ whole genome shotgun (WGS) entry which is preliminary data.</text>
</comment>
<proteinExistence type="inferred from homology"/>
<dbReference type="Pfam" id="PF01420">
    <property type="entry name" value="Methylase_S"/>
    <property type="match status" value="2"/>
</dbReference>
<dbReference type="GO" id="GO:0004519">
    <property type="term" value="F:endonuclease activity"/>
    <property type="evidence" value="ECO:0007669"/>
    <property type="project" value="UniProtKB-KW"/>
</dbReference>
<dbReference type="InterPro" id="IPR000055">
    <property type="entry name" value="Restrct_endonuc_typeI_TRD"/>
</dbReference>
<dbReference type="AlphaFoldDB" id="A0A3A3EGK1"/>
<keyword evidence="2" id="KW-0680">Restriction system</keyword>
<protein>
    <submittedName>
        <fullName evidence="5">Restriction endonuclease subunit S</fullName>
    </submittedName>
</protein>
<evidence type="ECO:0000313" key="6">
    <source>
        <dbReference type="Proteomes" id="UP000265938"/>
    </source>
</evidence>
<dbReference type="PANTHER" id="PTHR30408">
    <property type="entry name" value="TYPE-1 RESTRICTION ENZYME ECOKI SPECIFICITY PROTEIN"/>
    <property type="match status" value="1"/>
</dbReference>
<dbReference type="Proteomes" id="UP000265938">
    <property type="component" value="Unassembled WGS sequence"/>
</dbReference>
<dbReference type="CDD" id="cd17256">
    <property type="entry name" value="RMtype1_S_EcoJA65PI-TRD1-CR1_like"/>
    <property type="match status" value="1"/>
</dbReference>
<reference evidence="5 6" key="1">
    <citation type="submission" date="2018-09" db="EMBL/GenBank/DDBJ databases">
        <title>Identification of marine bacteria producing industrial enzymes.</title>
        <authorList>
            <person name="Cheng T.H."/>
            <person name="Saidin J."/>
            <person name="Muhd D.D."/>
            <person name="Isa M.N.M."/>
            <person name="Bakar M.F.A."/>
            <person name="Ismail N."/>
        </authorList>
    </citation>
    <scope>NUCLEOTIDE SEQUENCE [LARGE SCALE GENOMIC DNA]</scope>
    <source>
        <strain evidence="5 6">MNAD 1.6</strain>
    </source>
</reference>
<keyword evidence="3" id="KW-0238">DNA-binding</keyword>
<keyword evidence="5" id="KW-0255">Endonuclease</keyword>
<evidence type="ECO:0000313" key="5">
    <source>
        <dbReference type="EMBL" id="RJF34362.1"/>
    </source>
</evidence>
<accession>A0A3A3EGK1</accession>
<feature type="domain" description="Type I restriction modification DNA specificity" evidence="4">
    <location>
        <begin position="20"/>
        <end position="198"/>
    </location>
</feature>
<gene>
    <name evidence="5" type="ORF">D4741_13305</name>
</gene>
<dbReference type="SUPFAM" id="SSF116734">
    <property type="entry name" value="DNA methylase specificity domain"/>
    <property type="match status" value="2"/>
</dbReference>
<dbReference type="InterPro" id="IPR044946">
    <property type="entry name" value="Restrct_endonuc_typeI_TRD_sf"/>
</dbReference>
<keyword evidence="5" id="KW-0540">Nuclease</keyword>
<keyword evidence="5" id="KW-0378">Hydrolase</keyword>
<name>A0A3A3EGK1_9GAMM</name>
<feature type="domain" description="Type I restriction modification DNA specificity" evidence="4">
    <location>
        <begin position="238"/>
        <end position="399"/>
    </location>
</feature>
<dbReference type="PANTHER" id="PTHR30408:SF13">
    <property type="entry name" value="TYPE I RESTRICTION ENZYME HINDI SPECIFICITY SUBUNIT"/>
    <property type="match status" value="1"/>
</dbReference>
<organism evidence="5 6">
    <name type="scientific">Pseudoalteromonas gelatinilytica</name>
    <dbReference type="NCBI Taxonomy" id="1703256"/>
    <lineage>
        <taxon>Bacteria</taxon>
        <taxon>Pseudomonadati</taxon>
        <taxon>Pseudomonadota</taxon>
        <taxon>Gammaproteobacteria</taxon>
        <taxon>Alteromonadales</taxon>
        <taxon>Pseudoalteromonadaceae</taxon>
        <taxon>Pseudoalteromonas</taxon>
    </lineage>
</organism>
<evidence type="ECO:0000256" key="2">
    <source>
        <dbReference type="ARBA" id="ARBA00022747"/>
    </source>
</evidence>
<evidence type="ECO:0000259" key="4">
    <source>
        <dbReference type="Pfam" id="PF01420"/>
    </source>
</evidence>
<evidence type="ECO:0000256" key="1">
    <source>
        <dbReference type="ARBA" id="ARBA00010923"/>
    </source>
</evidence>
<dbReference type="GO" id="GO:0003677">
    <property type="term" value="F:DNA binding"/>
    <property type="evidence" value="ECO:0007669"/>
    <property type="project" value="UniProtKB-KW"/>
</dbReference>
<dbReference type="InterPro" id="IPR052021">
    <property type="entry name" value="Type-I_RS_S_subunit"/>
</dbReference>
<sequence length="441" mass="49228">MLNIRKCCKSFRSTVMTLATKKLHELADVFSGYAFKSKDLGEEGIPVVKIKNVNEKIVSKQCDQFLPDNLLNERLKKYLLQEKDILVAMTGQGSLGRIGKMTNQQGQYLVNQRVGVVRPKCEDDSIADYLFGVLALDEFEQRLYSLGAGAGQPNVSATDIGNLDIPYPSKSARDFIANARANYDNLIENNNRRIAILEDMAQSLYREWFVNFRYPNSKDNLDADGNPKLVDSPLGQIPEGWEVGELKSFCSKIGSGATPRGGKGAYKKEGIPLIRSMNIYDSTLVTKDLAFIDDEQAARLKNVIVEPDDVLLNITGASVARCSIVPSAYTPARVNQHVAIIRLNNDRLSPEYLMYTLISKNGKARLLSTAQGGATREALTKTDIEKFQVVVPPSEIIKKFRAFVKESVKQKEVLFLKNENLKQQRDMLLPKLISGQIELKD</sequence>
<comment type="similarity">
    <text evidence="1">Belongs to the type-I restriction system S methylase family.</text>
</comment>
<evidence type="ECO:0000256" key="3">
    <source>
        <dbReference type="ARBA" id="ARBA00023125"/>
    </source>
</evidence>